<protein>
    <submittedName>
        <fullName evidence="2">Uncharacterized protein</fullName>
    </submittedName>
</protein>
<feature type="compositionally biased region" description="Polar residues" evidence="1">
    <location>
        <begin position="41"/>
        <end position="56"/>
    </location>
</feature>
<keyword evidence="3" id="KW-1185">Reference proteome</keyword>
<organism evidence="2 3">
    <name type="scientific">Streptomyces albiflavescens</name>
    <dbReference type="NCBI Taxonomy" id="1623582"/>
    <lineage>
        <taxon>Bacteria</taxon>
        <taxon>Bacillati</taxon>
        <taxon>Actinomycetota</taxon>
        <taxon>Actinomycetes</taxon>
        <taxon>Kitasatosporales</taxon>
        <taxon>Streptomycetaceae</taxon>
        <taxon>Streptomyces</taxon>
    </lineage>
</organism>
<evidence type="ECO:0000313" key="2">
    <source>
        <dbReference type="EMBL" id="GGN96859.1"/>
    </source>
</evidence>
<dbReference type="EMBL" id="BMMM01000041">
    <property type="protein sequence ID" value="GGN96859.1"/>
    <property type="molecule type" value="Genomic_DNA"/>
</dbReference>
<evidence type="ECO:0000256" key="1">
    <source>
        <dbReference type="SAM" id="MobiDB-lite"/>
    </source>
</evidence>
<gene>
    <name evidence="2" type="ORF">GCM10011579_098750</name>
</gene>
<accession>A0A917YFG1</accession>
<dbReference type="Proteomes" id="UP000600365">
    <property type="component" value="Unassembled WGS sequence"/>
</dbReference>
<proteinExistence type="predicted"/>
<comment type="caution">
    <text evidence="2">The sequence shown here is derived from an EMBL/GenBank/DDBJ whole genome shotgun (WGS) entry which is preliminary data.</text>
</comment>
<reference evidence="2 3" key="1">
    <citation type="journal article" date="2014" name="Int. J. Syst. Evol. Microbiol.">
        <title>Complete genome sequence of Corynebacterium casei LMG S-19264T (=DSM 44701T), isolated from a smear-ripened cheese.</title>
        <authorList>
            <consortium name="US DOE Joint Genome Institute (JGI-PGF)"/>
            <person name="Walter F."/>
            <person name="Albersmeier A."/>
            <person name="Kalinowski J."/>
            <person name="Ruckert C."/>
        </authorList>
    </citation>
    <scope>NUCLEOTIDE SEQUENCE [LARGE SCALE GENOMIC DNA]</scope>
    <source>
        <strain evidence="2 3">CGMCC 4.7111</strain>
    </source>
</reference>
<feature type="region of interest" description="Disordered" evidence="1">
    <location>
        <begin position="28"/>
        <end position="87"/>
    </location>
</feature>
<dbReference type="AlphaFoldDB" id="A0A917YFG1"/>
<sequence length="87" mass="9468">MCSWTAWTYPPTSQDRCFFLPGSHRPCLSKQSPDPAPQNPEPTTWATHTTDEQSSAPEAEAACGVNNADKGGNFGADGWNRIRFAPT</sequence>
<name>A0A917YFG1_9ACTN</name>
<evidence type="ECO:0000313" key="3">
    <source>
        <dbReference type="Proteomes" id="UP000600365"/>
    </source>
</evidence>